<accession>A0A0C2MCY5</accession>
<evidence type="ECO:0000313" key="2">
    <source>
        <dbReference type="Proteomes" id="UP000031668"/>
    </source>
</evidence>
<protein>
    <submittedName>
        <fullName evidence="1">Uncharacterized protein</fullName>
    </submittedName>
</protein>
<comment type="caution">
    <text evidence="1">The sequence shown here is derived from an EMBL/GenBank/DDBJ whole genome shotgun (WGS) entry which is preliminary data.</text>
</comment>
<keyword evidence="2" id="KW-1185">Reference proteome</keyword>
<dbReference type="AlphaFoldDB" id="A0A0C2MCY5"/>
<evidence type="ECO:0000313" key="1">
    <source>
        <dbReference type="EMBL" id="KII65016.1"/>
    </source>
</evidence>
<reference evidence="1 2" key="1">
    <citation type="journal article" date="2014" name="Genome Biol. Evol.">
        <title>The genome of the myxosporean Thelohanellus kitauei shows adaptations to nutrient acquisition within its fish host.</title>
        <authorList>
            <person name="Yang Y."/>
            <person name="Xiong J."/>
            <person name="Zhou Z."/>
            <person name="Huo F."/>
            <person name="Miao W."/>
            <person name="Ran C."/>
            <person name="Liu Y."/>
            <person name="Zhang J."/>
            <person name="Feng J."/>
            <person name="Wang M."/>
            <person name="Wang M."/>
            <person name="Wang L."/>
            <person name="Yao B."/>
        </authorList>
    </citation>
    <scope>NUCLEOTIDE SEQUENCE [LARGE SCALE GENOMIC DNA]</scope>
    <source>
        <strain evidence="1">Wuqing</strain>
    </source>
</reference>
<dbReference type="EMBL" id="JWZT01004039">
    <property type="protein sequence ID" value="KII65016.1"/>
    <property type="molecule type" value="Genomic_DNA"/>
</dbReference>
<organism evidence="1 2">
    <name type="scientific">Thelohanellus kitauei</name>
    <name type="common">Myxosporean</name>
    <dbReference type="NCBI Taxonomy" id="669202"/>
    <lineage>
        <taxon>Eukaryota</taxon>
        <taxon>Metazoa</taxon>
        <taxon>Cnidaria</taxon>
        <taxon>Myxozoa</taxon>
        <taxon>Myxosporea</taxon>
        <taxon>Bivalvulida</taxon>
        <taxon>Platysporina</taxon>
        <taxon>Myxobolidae</taxon>
        <taxon>Thelohanellus</taxon>
    </lineage>
</organism>
<gene>
    <name evidence="1" type="ORF">RF11_03565</name>
</gene>
<dbReference type="Proteomes" id="UP000031668">
    <property type="component" value="Unassembled WGS sequence"/>
</dbReference>
<name>A0A0C2MCY5_THEKT</name>
<proteinExistence type="predicted"/>
<sequence>MLSLVLLFPASVTLFPSIPRFMDDKITIYHNENQPGEIVLVAFRFPSFRSHYPPSMSMTISREYWHKRKETHSNDNDVTIELNFHSLKCNKTMELSHYGEDKYYTIRPNAEDELHFINDHFRLAPMFVYFKPRKSKSVAVDINIYNFENNRTGTRLSSITLMGWRIHCTDNIPYSMNVQGLLYDPSWNVNLILIEETIIEISILDLGYQSKQISMIRIKNGSMMTQPESDVVLKNLYVKVFQQIDYIWYTCGEYICNLDMDSCGDNILPLFELTKEITGLDDINRIYIPIKRSRQMLDE</sequence>